<comment type="caution">
    <text evidence="2">The sequence shown here is derived from an EMBL/GenBank/DDBJ whole genome shotgun (WGS) entry which is preliminary data.</text>
</comment>
<dbReference type="EMBL" id="JARBHB010000008">
    <property type="protein sequence ID" value="KAJ8877497.1"/>
    <property type="molecule type" value="Genomic_DNA"/>
</dbReference>
<feature type="region of interest" description="Disordered" evidence="1">
    <location>
        <begin position="157"/>
        <end position="211"/>
    </location>
</feature>
<name>A0ABQ9GZQ9_9NEOP</name>
<organism evidence="2 3">
    <name type="scientific">Dryococelus australis</name>
    <dbReference type="NCBI Taxonomy" id="614101"/>
    <lineage>
        <taxon>Eukaryota</taxon>
        <taxon>Metazoa</taxon>
        <taxon>Ecdysozoa</taxon>
        <taxon>Arthropoda</taxon>
        <taxon>Hexapoda</taxon>
        <taxon>Insecta</taxon>
        <taxon>Pterygota</taxon>
        <taxon>Neoptera</taxon>
        <taxon>Polyneoptera</taxon>
        <taxon>Phasmatodea</taxon>
        <taxon>Verophasmatodea</taxon>
        <taxon>Anareolatae</taxon>
        <taxon>Phasmatidae</taxon>
        <taxon>Eurycanthinae</taxon>
        <taxon>Dryococelus</taxon>
    </lineage>
</organism>
<evidence type="ECO:0000256" key="1">
    <source>
        <dbReference type="SAM" id="MobiDB-lite"/>
    </source>
</evidence>
<dbReference type="Proteomes" id="UP001159363">
    <property type="component" value="Chromosome 7"/>
</dbReference>
<evidence type="ECO:0000313" key="3">
    <source>
        <dbReference type="Proteomes" id="UP001159363"/>
    </source>
</evidence>
<sequence>MGWDRKEERGYRPHTGAALVGGETKYFLRRAIQSHLCRWRLPEEVSWRKVDRQFLSAIIRSNSSCGGVRDTALLRCEKEQCSLPDIFSSRLFTLNASLLDALVEIYSYAHYSYSKWGRSGPVARAISSGALLAQWIERFQEGPRWLNLFATSETNHNRIKASTPPGSGPKECSNECSQPASHSHVYTRRPVKDSLPNQHLPSSAPSTAGQVRPLGRAVQGGVTPCAHNPRDSLVGVTFAWSLCRPASFLAATGLNPDSVYLQRVMPFALRSREDVDGAVLTSRGGSPLISPAPFPRAVCCEEPECSGGARRRTLSRRRRGKRFTTIARYLLTRQQTRGRAVCLLCDSAKCGVAYGREGVARVYRTALTRIRKVVRRLFIPAVFLAVQPSWFPLTNTPSGRYTLLLKPAPHDSHFLLAFLLPCRLQPSLLRKDMAPFITFFVPVGMPEMVIERVINFCYTHGAATQTRWRTPSWGHGSAADFQFACRTGSLSARRSNSTSSTSLHPNYIDNDKKKVGWCAGSRRIILFRSSYLRHSRFSFFSRSRGGVVVRLLASHQGNRIRVPAGSPLPQTGFSHVGIVPDGAAGRRVFSRFFRFPLPCIPALLHIHLLLSTHSFIPSLKDLPPPLRELRTRARCAIQVFDEVNQVTPESNLVGLVPISSQLAHAQARRELVYASCLGGKWKVAA</sequence>
<accession>A0ABQ9GZQ9</accession>
<evidence type="ECO:0000313" key="2">
    <source>
        <dbReference type="EMBL" id="KAJ8877497.1"/>
    </source>
</evidence>
<feature type="compositionally biased region" description="Polar residues" evidence="1">
    <location>
        <begin position="195"/>
        <end position="209"/>
    </location>
</feature>
<gene>
    <name evidence="2" type="ORF">PR048_021952</name>
</gene>
<keyword evidence="3" id="KW-1185">Reference proteome</keyword>
<reference evidence="2 3" key="1">
    <citation type="submission" date="2023-02" db="EMBL/GenBank/DDBJ databases">
        <title>LHISI_Scaffold_Assembly.</title>
        <authorList>
            <person name="Stuart O.P."/>
            <person name="Cleave R."/>
            <person name="Magrath M.J.L."/>
            <person name="Mikheyev A.S."/>
        </authorList>
    </citation>
    <scope>NUCLEOTIDE SEQUENCE [LARGE SCALE GENOMIC DNA]</scope>
    <source>
        <strain evidence="2">Daus_M_001</strain>
        <tissue evidence="2">Leg muscle</tissue>
    </source>
</reference>
<proteinExistence type="predicted"/>
<protein>
    <submittedName>
        <fullName evidence="2">Uncharacterized protein</fullName>
    </submittedName>
</protein>